<name>A0ABR9WAW9_9BACT</name>
<keyword evidence="1" id="KW-0472">Membrane</keyword>
<sequence length="463" mass="53021">MNARFCSMGKLLPYLIYFSILMILLWCWKPAAAQTSSNLIGPVKIGYKVPDVAIQHVLRYQTASAKISDFKGKVLILDFWATWCKPCVSMIPRMDSLEKRFAGQLVLLPVTYQTEKEVMVFREKYAERKGLRIDTPEVILDEQLRKLFPHEGVPHYVWIDPQGILRAVTGWEEINAVKIQAFLNDHNISMAVKADQKELGYDGMKTQLLDFIAPQRAESFGKMRYHSFSTAYMAGLHGLVILKQPGDSVDRWRVTFTNITPFHLYSMAYGEGKRFIAKHSVSIQTKDSLKFVSGLKGAALRDWIPKNTLCYELVVPASLAGNAFNIFQDDLRQLFPAYEALIETKTRKVLALVRTSQMEKFKSKTNVFSERYQNFAYHLRHSSMEVFVMGLENHYMARSPWPLVNQTGYEGKIDLDLELDFSDIDSVKKALAPYDLTLEEKFLDMPVLVIKDRIMQASASSTY</sequence>
<dbReference type="SUPFAM" id="SSF52833">
    <property type="entry name" value="Thioredoxin-like"/>
    <property type="match status" value="1"/>
</dbReference>
<organism evidence="3 4">
    <name type="scientific">Dyadobacter subterraneus</name>
    <dbReference type="NCBI Taxonomy" id="2773304"/>
    <lineage>
        <taxon>Bacteria</taxon>
        <taxon>Pseudomonadati</taxon>
        <taxon>Bacteroidota</taxon>
        <taxon>Cytophagia</taxon>
        <taxon>Cytophagales</taxon>
        <taxon>Spirosomataceae</taxon>
        <taxon>Dyadobacter</taxon>
    </lineage>
</organism>
<accession>A0ABR9WAW9</accession>
<feature type="domain" description="Thioredoxin" evidence="2">
    <location>
        <begin position="43"/>
        <end position="188"/>
    </location>
</feature>
<dbReference type="PROSITE" id="PS51352">
    <property type="entry name" value="THIOREDOXIN_2"/>
    <property type="match status" value="1"/>
</dbReference>
<evidence type="ECO:0000313" key="3">
    <source>
        <dbReference type="EMBL" id="MBE9462121.1"/>
    </source>
</evidence>
<feature type="transmembrane region" description="Helical" evidence="1">
    <location>
        <begin position="12"/>
        <end position="31"/>
    </location>
</feature>
<evidence type="ECO:0000256" key="1">
    <source>
        <dbReference type="SAM" id="Phobius"/>
    </source>
</evidence>
<dbReference type="InterPro" id="IPR000866">
    <property type="entry name" value="AhpC/TSA"/>
</dbReference>
<dbReference type="Proteomes" id="UP000634134">
    <property type="component" value="Unassembled WGS sequence"/>
</dbReference>
<dbReference type="InterPro" id="IPR050553">
    <property type="entry name" value="Thioredoxin_ResA/DsbE_sf"/>
</dbReference>
<dbReference type="InterPro" id="IPR036249">
    <property type="entry name" value="Thioredoxin-like_sf"/>
</dbReference>
<evidence type="ECO:0000313" key="4">
    <source>
        <dbReference type="Proteomes" id="UP000634134"/>
    </source>
</evidence>
<proteinExistence type="predicted"/>
<gene>
    <name evidence="3" type="ORF">IEE83_09535</name>
</gene>
<dbReference type="Pfam" id="PF00578">
    <property type="entry name" value="AhpC-TSA"/>
    <property type="match status" value="1"/>
</dbReference>
<evidence type="ECO:0000259" key="2">
    <source>
        <dbReference type="PROSITE" id="PS51352"/>
    </source>
</evidence>
<dbReference type="PANTHER" id="PTHR42852">
    <property type="entry name" value="THIOL:DISULFIDE INTERCHANGE PROTEIN DSBE"/>
    <property type="match status" value="1"/>
</dbReference>
<dbReference type="RefSeq" id="WP_194120346.1">
    <property type="nucleotide sequence ID" value="NZ_JACYGY010000001.1"/>
</dbReference>
<comment type="caution">
    <text evidence="3">The sequence shown here is derived from an EMBL/GenBank/DDBJ whole genome shotgun (WGS) entry which is preliminary data.</text>
</comment>
<dbReference type="InterPro" id="IPR013766">
    <property type="entry name" value="Thioredoxin_domain"/>
</dbReference>
<protein>
    <submittedName>
        <fullName evidence="3">Redoxin domain-containing protein</fullName>
    </submittedName>
</protein>
<keyword evidence="4" id="KW-1185">Reference proteome</keyword>
<dbReference type="Gene3D" id="3.40.30.10">
    <property type="entry name" value="Glutaredoxin"/>
    <property type="match status" value="1"/>
</dbReference>
<reference evidence="4" key="1">
    <citation type="submission" date="2023-07" db="EMBL/GenBank/DDBJ databases">
        <title>Dyadobacter sp. nov 'subterranea' isolated from contaminted grondwater.</title>
        <authorList>
            <person name="Szabo I."/>
            <person name="Al-Omari J."/>
            <person name="Szerdahelyi S.G."/>
            <person name="Rado J."/>
        </authorList>
    </citation>
    <scope>NUCLEOTIDE SEQUENCE [LARGE SCALE GENOMIC DNA]</scope>
    <source>
        <strain evidence="4">UP-52</strain>
    </source>
</reference>
<keyword evidence="1" id="KW-1133">Transmembrane helix</keyword>
<keyword evidence="1" id="KW-0812">Transmembrane</keyword>
<dbReference type="PANTHER" id="PTHR42852:SF13">
    <property type="entry name" value="PROTEIN DIPZ"/>
    <property type="match status" value="1"/>
</dbReference>
<dbReference type="CDD" id="cd02966">
    <property type="entry name" value="TlpA_like_family"/>
    <property type="match status" value="1"/>
</dbReference>
<dbReference type="EMBL" id="JACYGY010000001">
    <property type="protein sequence ID" value="MBE9462121.1"/>
    <property type="molecule type" value="Genomic_DNA"/>
</dbReference>